<name>A0A3N2DGN9_9GAMM</name>
<accession>A0A3N2DGN9</accession>
<evidence type="ECO:0000313" key="3">
    <source>
        <dbReference type="Proteomes" id="UP000275394"/>
    </source>
</evidence>
<dbReference type="RefSeq" id="WP_123713524.1">
    <property type="nucleotide sequence ID" value="NZ_RKHR01000006.1"/>
</dbReference>
<dbReference type="InterPro" id="IPR013991">
    <property type="entry name" value="PhnaA_N_proteobac"/>
</dbReference>
<feature type="domain" description="PhnA protein N-terminal proteobacterial" evidence="1">
    <location>
        <begin position="21"/>
        <end position="69"/>
    </location>
</feature>
<reference evidence="2 3" key="1">
    <citation type="submission" date="2018-11" db="EMBL/GenBank/DDBJ databases">
        <title>Genomic Encyclopedia of Type Strains, Phase IV (KMG-IV): sequencing the most valuable type-strain genomes for metagenomic binning, comparative biology and taxonomic classification.</title>
        <authorList>
            <person name="Goeker M."/>
        </authorList>
    </citation>
    <scope>NUCLEOTIDE SEQUENCE [LARGE SCALE GENOMIC DNA]</scope>
    <source>
        <strain evidence="2 3">DSM 100316</strain>
    </source>
</reference>
<evidence type="ECO:0000313" key="2">
    <source>
        <dbReference type="EMBL" id="ROR98957.1"/>
    </source>
</evidence>
<dbReference type="EMBL" id="RKHR01000006">
    <property type="protein sequence ID" value="ROR98957.1"/>
    <property type="molecule type" value="Genomic_DNA"/>
</dbReference>
<evidence type="ECO:0000259" key="1">
    <source>
        <dbReference type="SMART" id="SM00782"/>
    </source>
</evidence>
<comment type="caution">
    <text evidence="2">The sequence shown here is derived from an EMBL/GenBank/DDBJ whole genome shotgun (WGS) entry which is preliminary data.</text>
</comment>
<dbReference type="SMART" id="SM00782">
    <property type="entry name" value="PhnA_Zn_Ribbon"/>
    <property type="match status" value="1"/>
</dbReference>
<protein>
    <submittedName>
        <fullName evidence="2">Protein PhnA</fullName>
    </submittedName>
</protein>
<sequence length="133" mass="15109">MSTARNKHALRHTELSLFGKDLTRRSGASCEICAATGVALSIYEVAPVPSTPQYSHCLFICATCRQQLDSPKSRDSNHWRCLNITIWSEIDALRVLSAFMLKQLSTDNDWAADLQEMLYLEAEQQAWLEQMMK</sequence>
<dbReference type="Proteomes" id="UP000275394">
    <property type="component" value="Unassembled WGS sequence"/>
</dbReference>
<keyword evidence="3" id="KW-1185">Reference proteome</keyword>
<gene>
    <name evidence="2" type="ORF">EDC56_3197</name>
</gene>
<dbReference type="OrthoDB" id="9810131at2"/>
<organism evidence="2 3">
    <name type="scientific">Sinobacterium caligoides</name>
    <dbReference type="NCBI Taxonomy" id="933926"/>
    <lineage>
        <taxon>Bacteria</taxon>
        <taxon>Pseudomonadati</taxon>
        <taxon>Pseudomonadota</taxon>
        <taxon>Gammaproteobacteria</taxon>
        <taxon>Cellvibrionales</taxon>
        <taxon>Spongiibacteraceae</taxon>
        <taxon>Sinobacterium</taxon>
    </lineage>
</organism>
<dbReference type="AlphaFoldDB" id="A0A3N2DGN9"/>
<proteinExistence type="predicted"/>